<evidence type="ECO:0000256" key="3">
    <source>
        <dbReference type="ARBA" id="ARBA00022737"/>
    </source>
</evidence>
<evidence type="ECO:0000313" key="13">
    <source>
        <dbReference type="WBParaSite" id="L893_g28165.t1"/>
    </source>
</evidence>
<dbReference type="GO" id="GO:0005634">
    <property type="term" value="C:nucleus"/>
    <property type="evidence" value="ECO:0007669"/>
    <property type="project" value="UniProtKB-SubCell"/>
</dbReference>
<evidence type="ECO:0000256" key="5">
    <source>
        <dbReference type="ARBA" id="ARBA00022833"/>
    </source>
</evidence>
<feature type="domain" description="C2H2-type" evidence="11">
    <location>
        <begin position="315"/>
        <end position="342"/>
    </location>
</feature>
<protein>
    <submittedName>
        <fullName evidence="13">Zinc finger, C2H2 type</fullName>
    </submittedName>
</protein>
<dbReference type="PROSITE" id="PS50157">
    <property type="entry name" value="ZINC_FINGER_C2H2_2"/>
    <property type="match status" value="6"/>
</dbReference>
<evidence type="ECO:0000256" key="8">
    <source>
        <dbReference type="ARBA" id="ARBA00023163"/>
    </source>
</evidence>
<dbReference type="PROSITE" id="PS00028">
    <property type="entry name" value="ZINC_FINGER_C2H2_1"/>
    <property type="match status" value="5"/>
</dbReference>
<dbReference type="Proteomes" id="UP000095287">
    <property type="component" value="Unplaced"/>
</dbReference>
<dbReference type="FunFam" id="3.30.160.60:FF:000450">
    <property type="entry name" value="PR domain zinc finger protein 14"/>
    <property type="match status" value="1"/>
</dbReference>
<keyword evidence="8" id="KW-0804">Transcription</keyword>
<evidence type="ECO:0000259" key="11">
    <source>
        <dbReference type="PROSITE" id="PS50157"/>
    </source>
</evidence>
<evidence type="ECO:0000256" key="7">
    <source>
        <dbReference type="ARBA" id="ARBA00023125"/>
    </source>
</evidence>
<dbReference type="GO" id="GO:0006357">
    <property type="term" value="P:regulation of transcription by RNA polymerase II"/>
    <property type="evidence" value="ECO:0007669"/>
    <property type="project" value="TreeGrafter"/>
</dbReference>
<feature type="domain" description="C2H2-type" evidence="11">
    <location>
        <begin position="286"/>
        <end position="314"/>
    </location>
</feature>
<name>A0A1I7ZPB2_9BILA</name>
<dbReference type="Pfam" id="PF12874">
    <property type="entry name" value="zf-met"/>
    <property type="match status" value="1"/>
</dbReference>
<dbReference type="Pfam" id="PF00096">
    <property type="entry name" value="zf-C2H2"/>
    <property type="match status" value="3"/>
</dbReference>
<evidence type="ECO:0000256" key="10">
    <source>
        <dbReference type="PROSITE-ProRule" id="PRU00042"/>
    </source>
</evidence>
<keyword evidence="4 10" id="KW-0863">Zinc-finger</keyword>
<keyword evidence="2" id="KW-0479">Metal-binding</keyword>
<feature type="domain" description="C2H2-type" evidence="11">
    <location>
        <begin position="343"/>
        <end position="370"/>
    </location>
</feature>
<comment type="subcellular location">
    <subcellularLocation>
        <location evidence="1">Nucleus</location>
    </subcellularLocation>
</comment>
<feature type="domain" description="C2H2-type" evidence="11">
    <location>
        <begin position="371"/>
        <end position="399"/>
    </location>
</feature>
<dbReference type="GO" id="GO:0008270">
    <property type="term" value="F:zinc ion binding"/>
    <property type="evidence" value="ECO:0007669"/>
    <property type="project" value="UniProtKB-KW"/>
</dbReference>
<dbReference type="InterPro" id="IPR036236">
    <property type="entry name" value="Znf_C2H2_sf"/>
</dbReference>
<dbReference type="PANTHER" id="PTHR16515">
    <property type="entry name" value="PR DOMAIN ZINC FINGER PROTEIN"/>
    <property type="match status" value="1"/>
</dbReference>
<keyword evidence="12" id="KW-1185">Reference proteome</keyword>
<dbReference type="SUPFAM" id="SSF57667">
    <property type="entry name" value="beta-beta-alpha zinc fingers"/>
    <property type="match status" value="4"/>
</dbReference>
<dbReference type="Pfam" id="PF13913">
    <property type="entry name" value="zf-C2HC_2"/>
    <property type="match status" value="1"/>
</dbReference>
<proteinExistence type="predicted"/>
<evidence type="ECO:0000256" key="4">
    <source>
        <dbReference type="ARBA" id="ARBA00022771"/>
    </source>
</evidence>
<dbReference type="SMART" id="SM00355">
    <property type="entry name" value="ZnF_C2H2"/>
    <property type="match status" value="6"/>
</dbReference>
<organism evidence="12 13">
    <name type="scientific">Steinernema glaseri</name>
    <dbReference type="NCBI Taxonomy" id="37863"/>
    <lineage>
        <taxon>Eukaryota</taxon>
        <taxon>Metazoa</taxon>
        <taxon>Ecdysozoa</taxon>
        <taxon>Nematoda</taxon>
        <taxon>Chromadorea</taxon>
        <taxon>Rhabditida</taxon>
        <taxon>Tylenchina</taxon>
        <taxon>Panagrolaimomorpha</taxon>
        <taxon>Strongyloidoidea</taxon>
        <taxon>Steinernematidae</taxon>
        <taxon>Steinernema</taxon>
    </lineage>
</organism>
<keyword evidence="3" id="KW-0677">Repeat</keyword>
<dbReference type="PANTHER" id="PTHR16515:SF19">
    <property type="entry name" value="PR DOMAIN ZINC FINGER PROTEIN 14"/>
    <property type="match status" value="1"/>
</dbReference>
<dbReference type="AlphaFoldDB" id="A0A1I7ZPB2"/>
<keyword evidence="5" id="KW-0862">Zinc</keyword>
<dbReference type="WBParaSite" id="L893_g28165.t1">
    <property type="protein sequence ID" value="L893_g28165.t1"/>
    <property type="gene ID" value="L893_g28165"/>
</dbReference>
<accession>A0A1I7ZPB2</accession>
<evidence type="ECO:0000256" key="6">
    <source>
        <dbReference type="ARBA" id="ARBA00023015"/>
    </source>
</evidence>
<dbReference type="FunFam" id="3.30.160.60:FF:000480">
    <property type="entry name" value="PR domain zinc finger protein 14"/>
    <property type="match status" value="1"/>
</dbReference>
<keyword evidence="6" id="KW-0805">Transcription regulation</keyword>
<sequence>MFPPFRPGAPPTPLAAEMANLSCLMRFPHFLSNFQQSMLYSGAFPNIAFHPNGLNVLGSQSNTQDEARRLQNAHTAEHTVFTWVRGRDPRKHTCIRLRCHNEDKEIDDALDNSVTSEHLSFVCVTANGRRFVSVFCDAPDGLPPNSNIEIPPKWRPLCRQTSGSLANVATETTTKQIGFGDEIVLCRTSSISSIVKSESEVELSEDLSMNTESSESSDVVPVVNSVGLLEEMLIAEGEEDPEAVLASSDDSPGYPCERCGKVFSYSYYREKHLKYTRCVDKGDRKYPCPLCSRSFEKRDRLRIHVLHVHENHRPHVCSVCGKAFSQSSSLNKHLRVHSGERPYKCTFCTKSFTASSILRTHIRQHSGEKPFKCSICGKSFASHAAHDSHVRRAHSANETHRYKCAVCDKFFEHESHLAFHVQCVHVTVPNVKIE</sequence>
<feature type="domain" description="C2H2-type" evidence="11">
    <location>
        <begin position="254"/>
        <end position="285"/>
    </location>
</feature>
<dbReference type="GO" id="GO:0000977">
    <property type="term" value="F:RNA polymerase II transcription regulatory region sequence-specific DNA binding"/>
    <property type="evidence" value="ECO:0007669"/>
    <property type="project" value="TreeGrafter"/>
</dbReference>
<dbReference type="InterPro" id="IPR050331">
    <property type="entry name" value="Zinc_finger"/>
</dbReference>
<keyword evidence="9" id="KW-0539">Nucleus</keyword>
<feature type="domain" description="C2H2-type" evidence="11">
    <location>
        <begin position="402"/>
        <end position="425"/>
    </location>
</feature>
<dbReference type="Gene3D" id="3.30.160.60">
    <property type="entry name" value="Classic Zinc Finger"/>
    <property type="match status" value="4"/>
</dbReference>
<evidence type="ECO:0000313" key="12">
    <source>
        <dbReference type="Proteomes" id="UP000095287"/>
    </source>
</evidence>
<dbReference type="InterPro" id="IPR013087">
    <property type="entry name" value="Znf_C2H2_type"/>
</dbReference>
<evidence type="ECO:0000256" key="1">
    <source>
        <dbReference type="ARBA" id="ARBA00004123"/>
    </source>
</evidence>
<evidence type="ECO:0000256" key="2">
    <source>
        <dbReference type="ARBA" id="ARBA00022723"/>
    </source>
</evidence>
<reference evidence="13" key="1">
    <citation type="submission" date="2016-11" db="UniProtKB">
        <authorList>
            <consortium name="WormBaseParasite"/>
        </authorList>
    </citation>
    <scope>IDENTIFICATION</scope>
</reference>
<dbReference type="FunFam" id="3.30.160.60:FF:000870">
    <property type="entry name" value="zinc finger protein 197 isoform X1"/>
    <property type="match status" value="1"/>
</dbReference>
<keyword evidence="7" id="KW-0238">DNA-binding</keyword>
<evidence type="ECO:0000256" key="9">
    <source>
        <dbReference type="ARBA" id="ARBA00023242"/>
    </source>
</evidence>